<name>A0A0C3Q4Q9_9AGAM</name>
<evidence type="ECO:0000256" key="7">
    <source>
        <dbReference type="ARBA" id="ARBA00023277"/>
    </source>
</evidence>
<dbReference type="AlphaFoldDB" id="A0A0C3Q4Q9"/>
<dbReference type="PANTHER" id="PTHR31490:SF88">
    <property type="entry name" value="BETA-XYLANASE"/>
    <property type="match status" value="1"/>
</dbReference>
<dbReference type="GO" id="GO:0031176">
    <property type="term" value="F:endo-1,4-beta-xylanase activity"/>
    <property type="evidence" value="ECO:0007669"/>
    <property type="project" value="UniProtKB-EC"/>
</dbReference>
<evidence type="ECO:0000256" key="9">
    <source>
        <dbReference type="ARBA" id="ARBA00023326"/>
    </source>
</evidence>
<dbReference type="GO" id="GO:0045493">
    <property type="term" value="P:xylan catabolic process"/>
    <property type="evidence" value="ECO:0007669"/>
    <property type="project" value="UniProtKB-KW"/>
</dbReference>
<dbReference type="EC" id="3.2.1.8" evidence="3"/>
<dbReference type="InterPro" id="IPR001000">
    <property type="entry name" value="GH10_dom"/>
</dbReference>
<gene>
    <name evidence="11" type="ORF">M407DRAFT_32450</name>
</gene>
<keyword evidence="7" id="KW-0119">Carbohydrate metabolism</keyword>
<organism evidence="11 12">
    <name type="scientific">Tulasnella calospora MUT 4182</name>
    <dbReference type="NCBI Taxonomy" id="1051891"/>
    <lineage>
        <taxon>Eukaryota</taxon>
        <taxon>Fungi</taxon>
        <taxon>Dikarya</taxon>
        <taxon>Basidiomycota</taxon>
        <taxon>Agaricomycotina</taxon>
        <taxon>Agaricomycetes</taxon>
        <taxon>Cantharellales</taxon>
        <taxon>Tulasnellaceae</taxon>
        <taxon>Tulasnella</taxon>
    </lineage>
</organism>
<dbReference type="EMBL" id="KN823335">
    <property type="protein sequence ID" value="KIO17874.1"/>
    <property type="molecule type" value="Genomic_DNA"/>
</dbReference>
<feature type="domain" description="GH10" evidence="10">
    <location>
        <begin position="1"/>
        <end position="152"/>
    </location>
</feature>
<dbReference type="SUPFAM" id="SSF51445">
    <property type="entry name" value="(Trans)glycosidases"/>
    <property type="match status" value="1"/>
</dbReference>
<reference evidence="12" key="2">
    <citation type="submission" date="2015-01" db="EMBL/GenBank/DDBJ databases">
        <title>Evolutionary Origins and Diversification of the Mycorrhizal Mutualists.</title>
        <authorList>
            <consortium name="DOE Joint Genome Institute"/>
            <consortium name="Mycorrhizal Genomics Consortium"/>
            <person name="Kohler A."/>
            <person name="Kuo A."/>
            <person name="Nagy L.G."/>
            <person name="Floudas D."/>
            <person name="Copeland A."/>
            <person name="Barry K.W."/>
            <person name="Cichocki N."/>
            <person name="Veneault-Fourrey C."/>
            <person name="LaButti K."/>
            <person name="Lindquist E.A."/>
            <person name="Lipzen A."/>
            <person name="Lundell T."/>
            <person name="Morin E."/>
            <person name="Murat C."/>
            <person name="Riley R."/>
            <person name="Ohm R."/>
            <person name="Sun H."/>
            <person name="Tunlid A."/>
            <person name="Henrissat B."/>
            <person name="Grigoriev I.V."/>
            <person name="Hibbett D.S."/>
            <person name="Martin F."/>
        </authorList>
    </citation>
    <scope>NUCLEOTIDE SEQUENCE [LARGE SCALE GENOMIC DNA]</scope>
    <source>
        <strain evidence="12">MUT 4182</strain>
    </source>
</reference>
<sequence>ADPNAKLSIEEYGAEDLNVKSDALYDLAQTLKNNGVPLDGIGFEGHVNTAQIPTGIMSNTQRFEGLDLDWAYTQIGVRIVNGSATPGRQAEDYWAVLVFCLYSPRCVGILTSGITDLTTIEGMGIWGGPQWTETFFDANYVPVIAYNVMANSLSTVTVNGNYI</sequence>
<keyword evidence="8" id="KW-0326">Glycosidase</keyword>
<comment type="similarity">
    <text evidence="2">Belongs to the glycosyl hydrolase 10 (cellulase F) family.</text>
</comment>
<dbReference type="InterPro" id="IPR044846">
    <property type="entry name" value="GH10"/>
</dbReference>
<dbReference type="STRING" id="1051891.A0A0C3Q4Q9"/>
<dbReference type="Proteomes" id="UP000054248">
    <property type="component" value="Unassembled WGS sequence"/>
</dbReference>
<keyword evidence="6" id="KW-0378">Hydrolase</keyword>
<proteinExistence type="inferred from homology"/>
<dbReference type="InterPro" id="IPR017853">
    <property type="entry name" value="GH"/>
</dbReference>
<evidence type="ECO:0000256" key="1">
    <source>
        <dbReference type="ARBA" id="ARBA00000681"/>
    </source>
</evidence>
<dbReference type="OrthoDB" id="3189393at2759"/>
<protein>
    <recommendedName>
        <fullName evidence="3">endo-1,4-beta-xylanase</fullName>
        <ecNumber evidence="3">3.2.1.8</ecNumber>
    </recommendedName>
</protein>
<evidence type="ECO:0000259" key="10">
    <source>
        <dbReference type="PROSITE" id="PS51760"/>
    </source>
</evidence>
<evidence type="ECO:0000256" key="8">
    <source>
        <dbReference type="ARBA" id="ARBA00023295"/>
    </source>
</evidence>
<evidence type="ECO:0000313" key="12">
    <source>
        <dbReference type="Proteomes" id="UP000054248"/>
    </source>
</evidence>
<dbReference type="PROSITE" id="PS51760">
    <property type="entry name" value="GH10_2"/>
    <property type="match status" value="1"/>
</dbReference>
<accession>A0A0C3Q4Q9</accession>
<keyword evidence="5" id="KW-0732">Signal</keyword>
<dbReference type="Pfam" id="PF00331">
    <property type="entry name" value="Glyco_hydro_10"/>
    <property type="match status" value="1"/>
</dbReference>
<dbReference type="HOGENOM" id="CLU_020161_8_0_1"/>
<feature type="non-terminal residue" evidence="11">
    <location>
        <position position="1"/>
    </location>
</feature>
<evidence type="ECO:0000256" key="4">
    <source>
        <dbReference type="ARBA" id="ARBA00022651"/>
    </source>
</evidence>
<dbReference type="PANTHER" id="PTHR31490">
    <property type="entry name" value="GLYCOSYL HYDROLASE"/>
    <property type="match status" value="1"/>
</dbReference>
<evidence type="ECO:0000256" key="2">
    <source>
        <dbReference type="ARBA" id="ARBA00007495"/>
    </source>
</evidence>
<reference evidence="11 12" key="1">
    <citation type="submission" date="2014-04" db="EMBL/GenBank/DDBJ databases">
        <authorList>
            <consortium name="DOE Joint Genome Institute"/>
            <person name="Kuo A."/>
            <person name="Girlanda M."/>
            <person name="Perotto S."/>
            <person name="Kohler A."/>
            <person name="Nagy L.G."/>
            <person name="Floudas D."/>
            <person name="Copeland A."/>
            <person name="Barry K.W."/>
            <person name="Cichocki N."/>
            <person name="Veneault-Fourrey C."/>
            <person name="LaButti K."/>
            <person name="Lindquist E.A."/>
            <person name="Lipzen A."/>
            <person name="Lundell T."/>
            <person name="Morin E."/>
            <person name="Murat C."/>
            <person name="Sun H."/>
            <person name="Tunlid A."/>
            <person name="Henrissat B."/>
            <person name="Grigoriev I.V."/>
            <person name="Hibbett D.S."/>
            <person name="Martin F."/>
            <person name="Nordberg H.P."/>
            <person name="Cantor M.N."/>
            <person name="Hua S.X."/>
        </authorList>
    </citation>
    <scope>NUCLEOTIDE SEQUENCE [LARGE SCALE GENOMIC DNA]</scope>
    <source>
        <strain evidence="11 12">MUT 4182</strain>
    </source>
</reference>
<evidence type="ECO:0000256" key="5">
    <source>
        <dbReference type="ARBA" id="ARBA00022729"/>
    </source>
</evidence>
<evidence type="ECO:0000313" key="11">
    <source>
        <dbReference type="EMBL" id="KIO17874.1"/>
    </source>
</evidence>
<keyword evidence="4" id="KW-0858">Xylan degradation</keyword>
<evidence type="ECO:0000256" key="6">
    <source>
        <dbReference type="ARBA" id="ARBA00022801"/>
    </source>
</evidence>
<evidence type="ECO:0000256" key="3">
    <source>
        <dbReference type="ARBA" id="ARBA00012590"/>
    </source>
</evidence>
<dbReference type="Gene3D" id="3.20.20.80">
    <property type="entry name" value="Glycosidases"/>
    <property type="match status" value="1"/>
</dbReference>
<keyword evidence="9" id="KW-0624">Polysaccharide degradation</keyword>
<keyword evidence="12" id="KW-1185">Reference proteome</keyword>
<comment type="catalytic activity">
    <reaction evidence="1">
        <text>Endohydrolysis of (1-&gt;4)-beta-D-xylosidic linkages in xylans.</text>
        <dbReference type="EC" id="3.2.1.8"/>
    </reaction>
</comment>